<evidence type="ECO:0000256" key="4">
    <source>
        <dbReference type="ARBA" id="ARBA00023004"/>
    </source>
</evidence>
<sequence length="286" mass="32731">MASLLLETAQKIFAPQTLRSAAKQSKRCHVVRVRLHRAIKKFLREQEEPHKKRKVLRLSDSFNEIKGIIFSSLLPLPRSSSRIRSSHCNNRSGGRSRARTATSVSSKEMKRPPLMLPLECLPFTLVVTEFSERFVEGYLVSLQLECWILVLVLVQQCGEKLIQLSSDGYLDIEMSISFFYCSDFFSDLKDLPLIRSFDSIQALNQNISKCEREHDLVIVSYLLGEIPSLKDRITIVCQLWDLTRDVLVLIEPGTVSYLKCDHIFYGWKKGFSSWLECALVALDLTA</sequence>
<evidence type="ECO:0000313" key="9">
    <source>
        <dbReference type="EMBL" id="KAK9275972.1"/>
    </source>
</evidence>
<dbReference type="GO" id="GO:0051536">
    <property type="term" value="F:iron-sulfur cluster binding"/>
    <property type="evidence" value="ECO:0007669"/>
    <property type="project" value="UniProtKB-KW"/>
</dbReference>
<dbReference type="GO" id="GO:0005739">
    <property type="term" value="C:mitochondrion"/>
    <property type="evidence" value="ECO:0007669"/>
    <property type="project" value="UniProtKB-SubCell"/>
</dbReference>
<keyword evidence="4" id="KW-0408">Iron</keyword>
<reference evidence="9 10" key="1">
    <citation type="journal article" date="2024" name="Plant J.">
        <title>Genome sequences and population genomics reveal climatic adaptation and genomic divergence between two closely related sweetgum species.</title>
        <authorList>
            <person name="Xu W.Q."/>
            <person name="Ren C.Q."/>
            <person name="Zhang X.Y."/>
            <person name="Comes H.P."/>
            <person name="Liu X.H."/>
            <person name="Li Y.G."/>
            <person name="Kettle C.J."/>
            <person name="Jalonen R."/>
            <person name="Gaisberger H."/>
            <person name="Ma Y.Z."/>
            <person name="Qiu Y.X."/>
        </authorList>
    </citation>
    <scope>NUCLEOTIDE SEQUENCE [LARGE SCALE GENOMIC DNA]</scope>
    <source>
        <strain evidence="9">Hangzhou</strain>
    </source>
</reference>
<comment type="function">
    <text evidence="7">Mitochondrial ribosome (mitoribosome) assembly factor. Binds at the interface of the head and body domains of the mitochondrial small ribosomal subunit (mt-SSU), occluding the mRNA channel and preventing compaction of the head domain towards the body. Probable inactive methyltransferase: retains the characteristic folding and ability to bind S-adenosyl-L-methionine, but it probably lost its methyltransferase activity.</text>
</comment>
<dbReference type="PANTHER" id="PTHR21320">
    <property type="entry name" value="CYTOCHROME C OXIDASE ASSEMBLY PROTEIN COX11-RELATED"/>
    <property type="match status" value="1"/>
</dbReference>
<evidence type="ECO:0000256" key="1">
    <source>
        <dbReference type="ARBA" id="ARBA00004173"/>
    </source>
</evidence>
<keyword evidence="6" id="KW-0496">Mitochondrion</keyword>
<keyword evidence="10" id="KW-1185">Reference proteome</keyword>
<evidence type="ECO:0000256" key="7">
    <source>
        <dbReference type="ARBA" id="ARBA00045681"/>
    </source>
</evidence>
<dbReference type="GO" id="GO:0008168">
    <property type="term" value="F:methyltransferase activity"/>
    <property type="evidence" value="ECO:0007669"/>
    <property type="project" value="InterPro"/>
</dbReference>
<dbReference type="Pfam" id="PF09243">
    <property type="entry name" value="Rsm22"/>
    <property type="match status" value="1"/>
</dbReference>
<keyword evidence="5" id="KW-0411">Iron-sulfur</keyword>
<evidence type="ECO:0000256" key="6">
    <source>
        <dbReference type="ARBA" id="ARBA00023128"/>
    </source>
</evidence>
<dbReference type="GO" id="GO:0046872">
    <property type="term" value="F:metal ion binding"/>
    <property type="evidence" value="ECO:0007669"/>
    <property type="project" value="UniProtKB-KW"/>
</dbReference>
<proteinExistence type="predicted"/>
<dbReference type="PANTHER" id="PTHR21320:SF3">
    <property type="entry name" value="CYTOCHROME C OXIDASE ASSEMBLY PROTEIN COX11, MITOCHONDRIAL-RELATED"/>
    <property type="match status" value="1"/>
</dbReference>
<comment type="caution">
    <text evidence="9">The sequence shown here is derived from an EMBL/GenBank/DDBJ whole genome shotgun (WGS) entry which is preliminary data.</text>
</comment>
<organism evidence="9 10">
    <name type="scientific">Liquidambar formosana</name>
    <name type="common">Formosan gum</name>
    <dbReference type="NCBI Taxonomy" id="63359"/>
    <lineage>
        <taxon>Eukaryota</taxon>
        <taxon>Viridiplantae</taxon>
        <taxon>Streptophyta</taxon>
        <taxon>Embryophyta</taxon>
        <taxon>Tracheophyta</taxon>
        <taxon>Spermatophyta</taxon>
        <taxon>Magnoliopsida</taxon>
        <taxon>eudicotyledons</taxon>
        <taxon>Gunneridae</taxon>
        <taxon>Pentapetalae</taxon>
        <taxon>Saxifragales</taxon>
        <taxon>Altingiaceae</taxon>
        <taxon>Liquidambar</taxon>
    </lineage>
</organism>
<keyword evidence="3" id="KW-0809">Transit peptide</keyword>
<evidence type="ECO:0000256" key="2">
    <source>
        <dbReference type="ARBA" id="ARBA00022723"/>
    </source>
</evidence>
<comment type="subcellular location">
    <subcellularLocation>
        <location evidence="1">Mitochondrion</location>
    </subcellularLocation>
</comment>
<dbReference type="GO" id="GO:0006412">
    <property type="term" value="P:translation"/>
    <property type="evidence" value="ECO:0007669"/>
    <property type="project" value="InterPro"/>
</dbReference>
<dbReference type="InterPro" id="IPR015324">
    <property type="entry name" value="Ribosomal_Rsm22-like"/>
</dbReference>
<evidence type="ECO:0000256" key="8">
    <source>
        <dbReference type="SAM" id="MobiDB-lite"/>
    </source>
</evidence>
<evidence type="ECO:0000313" key="10">
    <source>
        <dbReference type="Proteomes" id="UP001415857"/>
    </source>
</evidence>
<name>A0AAP0RFE7_LIQFO</name>
<feature type="region of interest" description="Disordered" evidence="8">
    <location>
        <begin position="79"/>
        <end position="108"/>
    </location>
</feature>
<evidence type="ECO:0000256" key="5">
    <source>
        <dbReference type="ARBA" id="ARBA00023014"/>
    </source>
</evidence>
<gene>
    <name evidence="9" type="ORF">L1049_023248</name>
</gene>
<evidence type="ECO:0000256" key="3">
    <source>
        <dbReference type="ARBA" id="ARBA00022946"/>
    </source>
</evidence>
<dbReference type="Proteomes" id="UP001415857">
    <property type="component" value="Unassembled WGS sequence"/>
</dbReference>
<accession>A0AAP0RFE7</accession>
<dbReference type="AlphaFoldDB" id="A0AAP0RFE7"/>
<keyword evidence="2" id="KW-0479">Metal-binding</keyword>
<protein>
    <submittedName>
        <fullName evidence="9">Uncharacterized protein</fullName>
    </submittedName>
</protein>
<dbReference type="EMBL" id="JBBPBK010000011">
    <property type="protein sequence ID" value="KAK9275972.1"/>
    <property type="molecule type" value="Genomic_DNA"/>
</dbReference>